<dbReference type="EMBL" id="CAVNYO010000405">
    <property type="protein sequence ID" value="CAK5275282.1"/>
    <property type="molecule type" value="Genomic_DNA"/>
</dbReference>
<keyword evidence="4" id="KW-0378">Hydrolase</keyword>
<sequence length="476" mass="51745">MLNLARLVAAVLLLCGSHGAMGGKANFPRKPLIPVLPLEDTGPVISRNGTVLPPYNTTYTFQQIIDHNNIAQQENGAAIVLEHRFYGLSNPLPDLSVTSLRLHTIQQAVEDLKYFAENVVMPMPNGGNLKPSTTPWILVGGSYSGALTSYTMVNKPGLFAAGYGSSATVQTILDFWQYYEPARQYMAPNCSADLIAVISHIDQVFTGSNTTAIQAIKDVFGFGSITHLDDIAGALRNNMWDWQALSLRGGAGGRFFQFCDALEVKNGVNAPATGWGVDHALNAWGQFWNQTYYAQICGTANAVECFDSYNASVPYYTSTAIDNEVRSWLWIVCNEVGFFQDASPTGVPSTVSRLIQPAYDLRQCQLMFPEAFPTIPTAQSVKTAQTNSLYAGWNVSVSNLFLANGKRDPWLYATVSAPGLNKKSTSKLPIVMGEGFHCGDLSTAEAVANPSVRAVQKAGLAAIKDWIEDWEPSETD</sequence>
<dbReference type="SUPFAM" id="SSF53474">
    <property type="entry name" value="alpha/beta-Hydrolases"/>
    <property type="match status" value="1"/>
</dbReference>
<evidence type="ECO:0000256" key="6">
    <source>
        <dbReference type="SAM" id="SignalP"/>
    </source>
</evidence>
<dbReference type="GO" id="GO:0006508">
    <property type="term" value="P:proteolysis"/>
    <property type="evidence" value="ECO:0007669"/>
    <property type="project" value="UniProtKB-KW"/>
</dbReference>
<comment type="similarity">
    <text evidence="1">Belongs to the peptidase S28 family.</text>
</comment>
<evidence type="ECO:0000313" key="7">
    <source>
        <dbReference type="EMBL" id="CAK5275282.1"/>
    </source>
</evidence>
<reference evidence="7" key="1">
    <citation type="submission" date="2023-11" db="EMBL/GenBank/DDBJ databases">
        <authorList>
            <person name="De Vega J J."/>
            <person name="De Vega J J."/>
        </authorList>
    </citation>
    <scope>NUCLEOTIDE SEQUENCE</scope>
</reference>
<keyword evidence="3 6" id="KW-0732">Signal</keyword>
<keyword evidence="2" id="KW-0645">Protease</keyword>
<evidence type="ECO:0000256" key="3">
    <source>
        <dbReference type="ARBA" id="ARBA00022729"/>
    </source>
</evidence>
<feature type="signal peptide" evidence="6">
    <location>
        <begin position="1"/>
        <end position="22"/>
    </location>
</feature>
<gene>
    <name evidence="7" type="ORF">MYCIT1_LOCUS22963</name>
</gene>
<dbReference type="InterPro" id="IPR008758">
    <property type="entry name" value="Peptidase_S28"/>
</dbReference>
<evidence type="ECO:0000256" key="1">
    <source>
        <dbReference type="ARBA" id="ARBA00011079"/>
    </source>
</evidence>
<evidence type="ECO:0000256" key="5">
    <source>
        <dbReference type="ARBA" id="ARBA00023180"/>
    </source>
</evidence>
<dbReference type="Pfam" id="PF05577">
    <property type="entry name" value="Peptidase_S28"/>
    <property type="match status" value="2"/>
</dbReference>
<dbReference type="InterPro" id="IPR029058">
    <property type="entry name" value="AB_hydrolase_fold"/>
</dbReference>
<dbReference type="PANTHER" id="PTHR11010">
    <property type="entry name" value="PROTEASE S28 PRO-X CARBOXYPEPTIDASE-RELATED"/>
    <property type="match status" value="1"/>
</dbReference>
<comment type="caution">
    <text evidence="7">The sequence shown here is derived from an EMBL/GenBank/DDBJ whole genome shotgun (WGS) entry which is preliminary data.</text>
</comment>
<organism evidence="7 8">
    <name type="scientific">Mycena citricolor</name>
    <dbReference type="NCBI Taxonomy" id="2018698"/>
    <lineage>
        <taxon>Eukaryota</taxon>
        <taxon>Fungi</taxon>
        <taxon>Dikarya</taxon>
        <taxon>Basidiomycota</taxon>
        <taxon>Agaricomycotina</taxon>
        <taxon>Agaricomycetes</taxon>
        <taxon>Agaricomycetidae</taxon>
        <taxon>Agaricales</taxon>
        <taxon>Marasmiineae</taxon>
        <taxon>Mycenaceae</taxon>
        <taxon>Mycena</taxon>
    </lineage>
</organism>
<feature type="chain" id="PRO_5041954285" description="Peptidase S28" evidence="6">
    <location>
        <begin position="23"/>
        <end position="476"/>
    </location>
</feature>
<dbReference type="AlphaFoldDB" id="A0AAD2HJX8"/>
<dbReference type="GO" id="GO:0070008">
    <property type="term" value="F:serine-type exopeptidase activity"/>
    <property type="evidence" value="ECO:0007669"/>
    <property type="project" value="InterPro"/>
</dbReference>
<evidence type="ECO:0000256" key="2">
    <source>
        <dbReference type="ARBA" id="ARBA00022670"/>
    </source>
</evidence>
<proteinExistence type="inferred from homology"/>
<keyword evidence="5" id="KW-0325">Glycoprotein</keyword>
<accession>A0AAD2HJX8</accession>
<name>A0AAD2HJX8_9AGAR</name>
<evidence type="ECO:0000256" key="4">
    <source>
        <dbReference type="ARBA" id="ARBA00022801"/>
    </source>
</evidence>
<dbReference type="GO" id="GO:0008239">
    <property type="term" value="F:dipeptidyl-peptidase activity"/>
    <property type="evidence" value="ECO:0007669"/>
    <property type="project" value="TreeGrafter"/>
</dbReference>
<protein>
    <recommendedName>
        <fullName evidence="9">Peptidase S28</fullName>
    </recommendedName>
</protein>
<evidence type="ECO:0000313" key="8">
    <source>
        <dbReference type="Proteomes" id="UP001295794"/>
    </source>
</evidence>
<evidence type="ECO:0008006" key="9">
    <source>
        <dbReference type="Google" id="ProtNLM"/>
    </source>
</evidence>
<dbReference type="Proteomes" id="UP001295794">
    <property type="component" value="Unassembled WGS sequence"/>
</dbReference>
<dbReference type="Gene3D" id="3.40.50.1820">
    <property type="entry name" value="alpha/beta hydrolase"/>
    <property type="match status" value="2"/>
</dbReference>
<dbReference type="PANTHER" id="PTHR11010:SF23">
    <property type="entry name" value="SERINE PEPTIDASE"/>
    <property type="match status" value="1"/>
</dbReference>
<keyword evidence="8" id="KW-1185">Reference proteome</keyword>